<evidence type="ECO:0000256" key="1">
    <source>
        <dbReference type="SAM" id="MobiDB-lite"/>
    </source>
</evidence>
<sequence length="232" mass="25513">MATTFHKQTAEMPFVPPSHHYSNAPRITNELLHRKAGRPDSTLENLDFTAPLPKTPAPPLSPPLPRTNPKVVMNRSSHIMVAKYRVRGNLPYPRAPSSPHLGMKQNVEFDISSVRNYHGGSTSPIHSPPMQALYHQHHTIHTSPIGSTSSPSSYSFSAVQATKGYSQQYLISQRPEVCGTMFPEVLLVSPGEPTPTQLSNYDNKQPTGFLHVTDGNQTVEFLVGVANMPTKA</sequence>
<gene>
    <name evidence="2" type="ORF">BN9_097560</name>
</gene>
<name>A0A024FTZ1_9STRA</name>
<feature type="region of interest" description="Disordered" evidence="1">
    <location>
        <begin position="1"/>
        <end position="23"/>
    </location>
</feature>
<protein>
    <submittedName>
        <fullName evidence="2">Uncharacterized protein</fullName>
    </submittedName>
</protein>
<dbReference type="InParanoid" id="A0A024FTZ1"/>
<dbReference type="AlphaFoldDB" id="A0A024FTZ1"/>
<accession>A0A024FTZ1</accession>
<dbReference type="Proteomes" id="UP000053237">
    <property type="component" value="Unassembled WGS sequence"/>
</dbReference>
<reference evidence="2 3" key="1">
    <citation type="submission" date="2012-05" db="EMBL/GenBank/DDBJ databases">
        <title>Recombination and specialization in a pathogen metapopulation.</title>
        <authorList>
            <person name="Gardiner A."/>
            <person name="Kemen E."/>
            <person name="Schultz-Larsen T."/>
            <person name="MacLean D."/>
            <person name="Van Oosterhout C."/>
            <person name="Jones J.D.G."/>
        </authorList>
    </citation>
    <scope>NUCLEOTIDE SEQUENCE [LARGE SCALE GENOMIC DNA]</scope>
    <source>
        <strain evidence="2 3">Ac Nc2</strain>
    </source>
</reference>
<keyword evidence="3" id="KW-1185">Reference proteome</keyword>
<proteinExistence type="predicted"/>
<dbReference type="EMBL" id="CAIX01000236">
    <property type="protein sequence ID" value="CCI10402.1"/>
    <property type="molecule type" value="Genomic_DNA"/>
</dbReference>
<dbReference type="OrthoDB" id="105955at2759"/>
<feature type="region of interest" description="Disordered" evidence="1">
    <location>
        <begin position="41"/>
        <end position="66"/>
    </location>
</feature>
<organism evidence="2 3">
    <name type="scientific">Albugo candida</name>
    <dbReference type="NCBI Taxonomy" id="65357"/>
    <lineage>
        <taxon>Eukaryota</taxon>
        <taxon>Sar</taxon>
        <taxon>Stramenopiles</taxon>
        <taxon>Oomycota</taxon>
        <taxon>Peronosporomycetes</taxon>
        <taxon>Albuginales</taxon>
        <taxon>Albuginaceae</taxon>
        <taxon>Albugo</taxon>
    </lineage>
</organism>
<evidence type="ECO:0000313" key="3">
    <source>
        <dbReference type="Proteomes" id="UP000053237"/>
    </source>
</evidence>
<comment type="caution">
    <text evidence="2">The sequence shown here is derived from an EMBL/GenBank/DDBJ whole genome shotgun (WGS) entry which is preliminary data.</text>
</comment>
<feature type="compositionally biased region" description="Pro residues" evidence="1">
    <location>
        <begin position="53"/>
        <end position="66"/>
    </location>
</feature>
<evidence type="ECO:0000313" key="2">
    <source>
        <dbReference type="EMBL" id="CCI10402.1"/>
    </source>
</evidence>